<proteinExistence type="predicted"/>
<dbReference type="AlphaFoldDB" id="A0A0L8GZ60"/>
<dbReference type="EMBL" id="KQ419838">
    <property type="protein sequence ID" value="KOF82217.1"/>
    <property type="molecule type" value="Genomic_DNA"/>
</dbReference>
<name>A0A0L8GZ60_OCTBM</name>
<accession>A0A0L8GZ60</accession>
<sequence>MLEDLEEKPECKRDAKNLYHKLVKLEYAVLTVVWEEVMEHFNRTSKKLQTLGSDVFEGYLPLASLLSFVKELQENSVDKIAHYESVAKGLCEYITSNYSDVSKLIVIKKFADGTSDRASLRGAEQFRIEVLNEVYDCLIIQLSKRMGPYEQIAKRFEFLLELLTNSEFDKNSIKLIILHYKDDIDHKLINECHQFKEYLHLRKSWNTEENTASKMQCTEVLQFTYE</sequence>
<gene>
    <name evidence="1" type="ORF">OCBIM_22025555mg</name>
</gene>
<protein>
    <submittedName>
        <fullName evidence="1">Uncharacterized protein</fullName>
    </submittedName>
</protein>
<evidence type="ECO:0000313" key="1">
    <source>
        <dbReference type="EMBL" id="KOF82217.1"/>
    </source>
</evidence>
<dbReference type="OrthoDB" id="10037933at2759"/>
<organism evidence="1">
    <name type="scientific">Octopus bimaculoides</name>
    <name type="common">California two-spotted octopus</name>
    <dbReference type="NCBI Taxonomy" id="37653"/>
    <lineage>
        <taxon>Eukaryota</taxon>
        <taxon>Metazoa</taxon>
        <taxon>Spiralia</taxon>
        <taxon>Lophotrochozoa</taxon>
        <taxon>Mollusca</taxon>
        <taxon>Cephalopoda</taxon>
        <taxon>Coleoidea</taxon>
        <taxon>Octopodiformes</taxon>
        <taxon>Octopoda</taxon>
        <taxon>Incirrata</taxon>
        <taxon>Octopodidae</taxon>
        <taxon>Octopus</taxon>
    </lineage>
</organism>
<reference evidence="1" key="1">
    <citation type="submission" date="2015-07" db="EMBL/GenBank/DDBJ databases">
        <title>MeaNS - Measles Nucleotide Surveillance Program.</title>
        <authorList>
            <person name="Tran T."/>
            <person name="Druce J."/>
        </authorList>
    </citation>
    <scope>NUCLEOTIDE SEQUENCE</scope>
    <source>
        <strain evidence="1">UCB-OBI-ISO-001</strain>
        <tissue evidence="1">Gonad</tissue>
    </source>
</reference>